<keyword evidence="2" id="KW-0813">Transport</keyword>
<evidence type="ECO:0000256" key="10">
    <source>
        <dbReference type="SAM" id="Phobius"/>
    </source>
</evidence>
<evidence type="ECO:0000256" key="5">
    <source>
        <dbReference type="ARBA" id="ARBA00022741"/>
    </source>
</evidence>
<evidence type="ECO:0000256" key="7">
    <source>
        <dbReference type="ARBA" id="ARBA00022989"/>
    </source>
</evidence>
<dbReference type="CDD" id="cd07346">
    <property type="entry name" value="ABC_6TM_exporters"/>
    <property type="match status" value="1"/>
</dbReference>
<proteinExistence type="predicted"/>
<dbReference type="InterPro" id="IPR027417">
    <property type="entry name" value="P-loop_NTPase"/>
</dbReference>
<dbReference type="GO" id="GO:0005524">
    <property type="term" value="F:ATP binding"/>
    <property type="evidence" value="ECO:0007669"/>
    <property type="project" value="UniProtKB-KW"/>
</dbReference>
<dbReference type="PROSITE" id="PS50893">
    <property type="entry name" value="ABC_TRANSPORTER_2"/>
    <property type="match status" value="1"/>
</dbReference>
<keyword evidence="4 10" id="KW-0812">Transmembrane</keyword>
<keyword evidence="5" id="KW-0547">Nucleotide-binding</keyword>
<evidence type="ECO:0000256" key="6">
    <source>
        <dbReference type="ARBA" id="ARBA00022840"/>
    </source>
</evidence>
<dbReference type="InterPro" id="IPR011527">
    <property type="entry name" value="ABC1_TM_dom"/>
</dbReference>
<dbReference type="PROSITE" id="PS50929">
    <property type="entry name" value="ABC_TM1F"/>
    <property type="match status" value="1"/>
</dbReference>
<evidence type="ECO:0000313" key="14">
    <source>
        <dbReference type="Proteomes" id="UP000178606"/>
    </source>
</evidence>
<feature type="region of interest" description="Disordered" evidence="9">
    <location>
        <begin position="55"/>
        <end position="95"/>
    </location>
</feature>
<dbReference type="InterPro" id="IPR036640">
    <property type="entry name" value="ABC1_TM_sf"/>
</dbReference>
<comment type="subcellular location">
    <subcellularLocation>
        <location evidence="1">Cell membrane</location>
        <topology evidence="1">Multi-pass membrane protein</topology>
    </subcellularLocation>
</comment>
<dbReference type="GO" id="GO:0015421">
    <property type="term" value="F:ABC-type oligopeptide transporter activity"/>
    <property type="evidence" value="ECO:0007669"/>
    <property type="project" value="TreeGrafter"/>
</dbReference>
<feature type="transmembrane region" description="Helical" evidence="10">
    <location>
        <begin position="289"/>
        <end position="314"/>
    </location>
</feature>
<evidence type="ECO:0000256" key="2">
    <source>
        <dbReference type="ARBA" id="ARBA00022448"/>
    </source>
</evidence>
<protein>
    <recommendedName>
        <fullName evidence="15">ABC transporter ATP-binding protein</fullName>
    </recommendedName>
</protein>
<feature type="domain" description="ABC transmembrane type-1" evidence="12">
    <location>
        <begin position="20"/>
        <end position="349"/>
    </location>
</feature>
<evidence type="ECO:0008006" key="15">
    <source>
        <dbReference type="Google" id="ProtNLM"/>
    </source>
</evidence>
<reference evidence="13 14" key="1">
    <citation type="journal article" date="2016" name="Nat. Commun.">
        <title>Thousands of microbial genomes shed light on interconnected biogeochemical processes in an aquifer system.</title>
        <authorList>
            <person name="Anantharaman K."/>
            <person name="Brown C.T."/>
            <person name="Hug L.A."/>
            <person name="Sharon I."/>
            <person name="Castelle C.J."/>
            <person name="Probst A.J."/>
            <person name="Thomas B.C."/>
            <person name="Singh A."/>
            <person name="Wilkins M.J."/>
            <person name="Karaoz U."/>
            <person name="Brodie E.L."/>
            <person name="Williams K.H."/>
            <person name="Hubbard S.S."/>
            <person name="Banfield J.F."/>
        </authorList>
    </citation>
    <scope>NUCLEOTIDE SEQUENCE [LARGE SCALE GENOMIC DNA]</scope>
    <source>
        <strain evidence="14">RIFCSPLOWO2_12_FULL_64_10</strain>
    </source>
</reference>
<evidence type="ECO:0000256" key="1">
    <source>
        <dbReference type="ARBA" id="ARBA00004651"/>
    </source>
</evidence>
<dbReference type="Gene3D" id="3.40.50.300">
    <property type="entry name" value="P-loop containing nucleotide triphosphate hydrolases"/>
    <property type="match status" value="1"/>
</dbReference>
<dbReference type="InterPro" id="IPR017871">
    <property type="entry name" value="ABC_transporter-like_CS"/>
</dbReference>
<keyword evidence="7 10" id="KW-1133">Transmembrane helix</keyword>
<dbReference type="FunFam" id="3.40.50.300:FF:000221">
    <property type="entry name" value="Multidrug ABC transporter ATP-binding protein"/>
    <property type="match status" value="1"/>
</dbReference>
<dbReference type="GO" id="GO:0005886">
    <property type="term" value="C:plasma membrane"/>
    <property type="evidence" value="ECO:0007669"/>
    <property type="project" value="UniProtKB-SubCell"/>
</dbReference>
<dbReference type="SMART" id="SM00382">
    <property type="entry name" value="AAA"/>
    <property type="match status" value="1"/>
</dbReference>
<feature type="compositionally biased region" description="Basic and acidic residues" evidence="9">
    <location>
        <begin position="55"/>
        <end position="87"/>
    </location>
</feature>
<evidence type="ECO:0000259" key="11">
    <source>
        <dbReference type="PROSITE" id="PS50893"/>
    </source>
</evidence>
<gene>
    <name evidence="13" type="ORF">A3F84_08190</name>
</gene>
<dbReference type="Pfam" id="PF00664">
    <property type="entry name" value="ABC_membrane"/>
    <property type="match status" value="1"/>
</dbReference>
<evidence type="ECO:0000256" key="4">
    <source>
        <dbReference type="ARBA" id="ARBA00022692"/>
    </source>
</evidence>
<dbReference type="SUPFAM" id="SSF52540">
    <property type="entry name" value="P-loop containing nucleoside triphosphate hydrolases"/>
    <property type="match status" value="1"/>
</dbReference>
<evidence type="ECO:0000313" key="13">
    <source>
        <dbReference type="EMBL" id="OGG44011.1"/>
    </source>
</evidence>
<name>A0A1F6C4C3_HANXR</name>
<dbReference type="GO" id="GO:0016887">
    <property type="term" value="F:ATP hydrolysis activity"/>
    <property type="evidence" value="ECO:0007669"/>
    <property type="project" value="InterPro"/>
</dbReference>
<dbReference type="AlphaFoldDB" id="A0A1F6C4C3"/>
<evidence type="ECO:0000256" key="8">
    <source>
        <dbReference type="ARBA" id="ARBA00023136"/>
    </source>
</evidence>
<keyword evidence="3" id="KW-1003">Cell membrane</keyword>
<dbReference type="PANTHER" id="PTHR43394">
    <property type="entry name" value="ATP-DEPENDENT PERMEASE MDL1, MITOCHONDRIAL"/>
    <property type="match status" value="1"/>
</dbReference>
<dbReference type="InterPro" id="IPR003593">
    <property type="entry name" value="AAA+_ATPase"/>
</dbReference>
<dbReference type="Proteomes" id="UP000178606">
    <property type="component" value="Unassembled WGS sequence"/>
</dbReference>
<keyword evidence="8 10" id="KW-0472">Membrane</keyword>
<dbReference type="InterPro" id="IPR003439">
    <property type="entry name" value="ABC_transporter-like_ATP-bd"/>
</dbReference>
<comment type="caution">
    <text evidence="13">The sequence shown here is derived from an EMBL/GenBank/DDBJ whole genome shotgun (WGS) entry which is preliminary data.</text>
</comment>
<evidence type="ECO:0000259" key="12">
    <source>
        <dbReference type="PROSITE" id="PS50929"/>
    </source>
</evidence>
<feature type="transmembrane region" description="Helical" evidence="10">
    <location>
        <begin position="103"/>
        <end position="125"/>
    </location>
</feature>
<evidence type="ECO:0000256" key="9">
    <source>
        <dbReference type="SAM" id="MobiDB-lite"/>
    </source>
</evidence>
<dbReference type="Pfam" id="PF00005">
    <property type="entry name" value="ABC_tran"/>
    <property type="match status" value="1"/>
</dbReference>
<dbReference type="InterPro" id="IPR039421">
    <property type="entry name" value="Type_1_exporter"/>
</dbReference>
<feature type="domain" description="ABC transporter" evidence="11">
    <location>
        <begin position="384"/>
        <end position="619"/>
    </location>
</feature>
<dbReference type="PANTHER" id="PTHR43394:SF1">
    <property type="entry name" value="ATP-BINDING CASSETTE SUB-FAMILY B MEMBER 10, MITOCHONDRIAL"/>
    <property type="match status" value="1"/>
</dbReference>
<organism evidence="13 14">
    <name type="scientific">Handelsmanbacteria sp. (strain RIFCSPLOWO2_12_FULL_64_10)</name>
    <dbReference type="NCBI Taxonomy" id="1817868"/>
    <lineage>
        <taxon>Bacteria</taxon>
        <taxon>Candidatus Handelsmaniibacteriota</taxon>
    </lineage>
</organism>
<dbReference type="EMBL" id="MFKF01000419">
    <property type="protein sequence ID" value="OGG44011.1"/>
    <property type="molecule type" value="Genomic_DNA"/>
</dbReference>
<dbReference type="Gene3D" id="1.20.1560.10">
    <property type="entry name" value="ABC transporter type 1, transmembrane domain"/>
    <property type="match status" value="1"/>
</dbReference>
<dbReference type="SUPFAM" id="SSF90123">
    <property type="entry name" value="ABC transporter transmembrane region"/>
    <property type="match status" value="1"/>
</dbReference>
<accession>A0A1F6C4C3</accession>
<sequence length="666" mass="75522">MELFLRLLRDYIRPYWSLMAVALLLSGLASAHFYILGYLTQITVDDILQINAGDDTKARPHPQEVRVSDDRGRLRETTPPRDNERPNRHAPPKRKSEREKVRLLVFIFFAYLAVRVFFTGIQWIYSYQVTYVGQRVVFHIRRQLHEKLQSLQVTYFDRQQTGKLMSRVLDDVGVIQQNVTHVFVDFVANVFRLLIGCCILATLNWKLAIIAFLTLPFYAVTYQTFRTRIRESNRTIRRQIAEIYGLLEERVAGIRVILSFARERAETLALHKKLSRLMRQRVVNTTQNTMLTSLSTFISAVGTAFVLYFGAYLVRAGDLTVGELLFFNQSLINMFEPITALAQMNIQVQWIIVVVNRIFEILDEDIKIKDAPNALRLDRVRGRVTFQDVSLRYSGAIRDALSRISFDVPPGTSVSIVGPSGSGKSSLVSLLLRLYDPTDGRILIDGHDLRDIKLSSLRQHIGFVPQEPILFSGTIAENITYGRFDAAPDQIMAAARAAELHDFVMTLPDKYESPVGERGANLSGGQKQRMAFAMALLTDPSILILDDTTSALDAETEAKIQKTLERIMEGRTTFIITHRISTAMRADTIVVLDNGRVADVGTHEELISREGLYFRMYEQQRSGVVEEVVVMVGDEVEAARLEGIEEEERAEVMVRPARLDLSPSSS</sequence>
<feature type="transmembrane region" description="Helical" evidence="10">
    <location>
        <begin position="15"/>
        <end position="39"/>
    </location>
</feature>
<keyword evidence="6" id="KW-0067">ATP-binding</keyword>
<evidence type="ECO:0000256" key="3">
    <source>
        <dbReference type="ARBA" id="ARBA00022475"/>
    </source>
</evidence>
<feature type="transmembrane region" description="Helical" evidence="10">
    <location>
        <begin position="193"/>
        <end position="220"/>
    </location>
</feature>
<dbReference type="PROSITE" id="PS00211">
    <property type="entry name" value="ABC_TRANSPORTER_1"/>
    <property type="match status" value="1"/>
</dbReference>